<name>A0A1H0B5Q6_9BACT</name>
<evidence type="ECO:0000256" key="5">
    <source>
        <dbReference type="ARBA" id="ARBA00022692"/>
    </source>
</evidence>
<keyword evidence="12" id="KW-1185">Reference proteome</keyword>
<proteinExistence type="inferred from homology"/>
<feature type="transmembrane region" description="Helical" evidence="10">
    <location>
        <begin position="128"/>
        <end position="147"/>
    </location>
</feature>
<keyword evidence="5 10" id="KW-0812">Transmembrane</keyword>
<evidence type="ECO:0000256" key="7">
    <source>
        <dbReference type="ARBA" id="ARBA00023136"/>
    </source>
</evidence>
<evidence type="ECO:0000256" key="3">
    <source>
        <dbReference type="ARBA" id="ARBA00021717"/>
    </source>
</evidence>
<keyword evidence="11" id="KW-0282">Flagellum</keyword>
<evidence type="ECO:0000313" key="11">
    <source>
        <dbReference type="EMBL" id="SDN40976.1"/>
    </source>
</evidence>
<feature type="transmembrane region" description="Helical" evidence="10">
    <location>
        <begin position="12"/>
        <end position="34"/>
    </location>
</feature>
<gene>
    <name evidence="11" type="ORF">SAMN04488516_10248</name>
</gene>
<feature type="transmembrane region" description="Helical" evidence="10">
    <location>
        <begin position="70"/>
        <end position="95"/>
    </location>
</feature>
<dbReference type="GO" id="GO:0009425">
    <property type="term" value="C:bacterial-type flagellum basal body"/>
    <property type="evidence" value="ECO:0007669"/>
    <property type="project" value="UniProtKB-SubCell"/>
</dbReference>
<comment type="similarity">
    <text evidence="2 10">Belongs to the FliR/MopE/SpaR family.</text>
</comment>
<reference evidence="11 12" key="1">
    <citation type="submission" date="2016-10" db="EMBL/GenBank/DDBJ databases">
        <authorList>
            <person name="de Groot N.N."/>
        </authorList>
    </citation>
    <scope>NUCLEOTIDE SEQUENCE [LARGE SCALE GENOMIC DNA]</scope>
    <source>
        <strain evidence="11 12">DSM 15269</strain>
    </source>
</reference>
<dbReference type="OrthoDB" id="9797790at2"/>
<keyword evidence="8 10" id="KW-0975">Bacterial flagellum</keyword>
<dbReference type="PANTHER" id="PTHR30065:SF1">
    <property type="entry name" value="SURFACE PRESENTATION OF ANTIGENS PROTEIN SPAR"/>
    <property type="match status" value="1"/>
</dbReference>
<dbReference type="Pfam" id="PF01311">
    <property type="entry name" value="Bac_export_1"/>
    <property type="match status" value="1"/>
</dbReference>
<dbReference type="GO" id="GO:0005886">
    <property type="term" value="C:plasma membrane"/>
    <property type="evidence" value="ECO:0007669"/>
    <property type="project" value="UniProtKB-SubCell"/>
</dbReference>
<dbReference type="EMBL" id="FNIN01000002">
    <property type="protein sequence ID" value="SDN40976.1"/>
    <property type="molecule type" value="Genomic_DNA"/>
</dbReference>
<keyword evidence="11" id="KW-0966">Cell projection</keyword>
<evidence type="ECO:0000313" key="12">
    <source>
        <dbReference type="Proteomes" id="UP000199602"/>
    </source>
</evidence>
<feature type="transmembrane region" description="Helical" evidence="10">
    <location>
        <begin position="216"/>
        <end position="239"/>
    </location>
</feature>
<dbReference type="InterPro" id="IPR006303">
    <property type="entry name" value="FliR"/>
</dbReference>
<dbReference type="PRINTS" id="PR00953">
    <property type="entry name" value="TYPE3IMRPROT"/>
</dbReference>
<dbReference type="RefSeq" id="WP_092063010.1">
    <property type="nucleotide sequence ID" value="NZ_FNIN01000002.1"/>
</dbReference>
<accession>A0A1H0B5Q6</accession>
<feature type="transmembrane region" description="Helical" evidence="10">
    <location>
        <begin position="40"/>
        <end position="58"/>
    </location>
</feature>
<evidence type="ECO:0000256" key="8">
    <source>
        <dbReference type="ARBA" id="ARBA00023143"/>
    </source>
</evidence>
<evidence type="ECO:0000256" key="10">
    <source>
        <dbReference type="RuleBase" id="RU362071"/>
    </source>
</evidence>
<dbReference type="NCBIfam" id="TIGR01400">
    <property type="entry name" value="fliR"/>
    <property type="match status" value="1"/>
</dbReference>
<keyword evidence="6 10" id="KW-1133">Transmembrane helix</keyword>
<dbReference type="GO" id="GO:0044780">
    <property type="term" value="P:bacterial-type flagellum assembly"/>
    <property type="evidence" value="ECO:0007669"/>
    <property type="project" value="UniProtKB-UniRule"/>
</dbReference>
<dbReference type="STRING" id="206665.SAMN04488516_10248"/>
<comment type="subcellular location">
    <subcellularLocation>
        <location evidence="10">Cell membrane</location>
        <topology evidence="10">Multi-pass membrane protein</topology>
    </subcellularLocation>
    <subcellularLocation>
        <location evidence="10">Bacterial flagellum basal body</location>
    </subcellularLocation>
</comment>
<keyword evidence="11" id="KW-0969">Cilium</keyword>
<evidence type="ECO:0000256" key="4">
    <source>
        <dbReference type="ARBA" id="ARBA00022475"/>
    </source>
</evidence>
<dbReference type="Proteomes" id="UP000199602">
    <property type="component" value="Unassembled WGS sequence"/>
</dbReference>
<evidence type="ECO:0000256" key="2">
    <source>
        <dbReference type="ARBA" id="ARBA00009772"/>
    </source>
</evidence>
<dbReference type="GO" id="GO:0006605">
    <property type="term" value="P:protein targeting"/>
    <property type="evidence" value="ECO:0007669"/>
    <property type="project" value="UniProtKB-UniRule"/>
</dbReference>
<dbReference type="AlphaFoldDB" id="A0A1H0B5Q6"/>
<dbReference type="InterPro" id="IPR002010">
    <property type="entry name" value="T3SS_IM_R"/>
</dbReference>
<evidence type="ECO:0000256" key="6">
    <source>
        <dbReference type="ARBA" id="ARBA00022989"/>
    </source>
</evidence>
<protein>
    <recommendedName>
        <fullName evidence="3 9">Flagellar biosynthetic protein FliR</fullName>
    </recommendedName>
</protein>
<evidence type="ECO:0000256" key="1">
    <source>
        <dbReference type="ARBA" id="ARBA00002578"/>
    </source>
</evidence>
<comment type="function">
    <text evidence="1 10">Role in flagellar biosynthesis.</text>
</comment>
<evidence type="ECO:0000256" key="9">
    <source>
        <dbReference type="NCBIfam" id="TIGR01400"/>
    </source>
</evidence>
<dbReference type="PANTHER" id="PTHR30065">
    <property type="entry name" value="FLAGELLAR BIOSYNTHETIC PROTEIN FLIR"/>
    <property type="match status" value="1"/>
</dbReference>
<feature type="transmembrane region" description="Helical" evidence="10">
    <location>
        <begin position="179"/>
        <end position="204"/>
    </location>
</feature>
<organism evidence="11 12">
    <name type="scientific">Desulfonauticus submarinus</name>
    <dbReference type="NCBI Taxonomy" id="206665"/>
    <lineage>
        <taxon>Bacteria</taxon>
        <taxon>Pseudomonadati</taxon>
        <taxon>Thermodesulfobacteriota</taxon>
        <taxon>Desulfovibrionia</taxon>
        <taxon>Desulfovibrionales</taxon>
        <taxon>Desulfonauticaceae</taxon>
        <taxon>Desulfonauticus</taxon>
    </lineage>
</organism>
<keyword evidence="4 10" id="KW-1003">Cell membrane</keyword>
<keyword evidence="7 10" id="KW-0472">Membrane</keyword>
<sequence>MNLFNFSPDTILSFFLTLFRVSIILFFLPFFGAGAIPNKIKVMICLTLSFALWPYLNFPAHYFPAHPLNICLMIFGEALLGLTLGLIIHFLFAAIQTGGQLVGFQMGFAMINVIDPITGVSEAVTAHFLYMVSILAFLSLNGHLFILRGLAESFKFIPPGQVFFSPFLVKNMLYFSSQIFVLAIKIAAPVMAALFLIDLALALISRAAPQMNVLFVGFPLKIIVGFLFLGFLFEIMVLYMQDFILHLDKYFSIILKGIH</sequence>